<reference evidence="9 10" key="1">
    <citation type="submission" date="2019-06" db="EMBL/GenBank/DDBJ databases">
        <title>Draft genomes of female and male turbot (Scophthalmus maximus).</title>
        <authorList>
            <person name="Xu H."/>
            <person name="Xu X.-W."/>
            <person name="Shao C."/>
            <person name="Chen S."/>
        </authorList>
    </citation>
    <scope>NUCLEOTIDE SEQUENCE [LARGE SCALE GENOMIC DNA]</scope>
    <source>
        <strain evidence="9">Ysfricsl-2016a</strain>
        <tissue evidence="9">Blood</tissue>
    </source>
</reference>
<dbReference type="GO" id="GO:0004485">
    <property type="term" value="F:methylcrotonoyl-CoA carboxylase activity"/>
    <property type="evidence" value="ECO:0007669"/>
    <property type="project" value="UniProtKB-EC"/>
</dbReference>
<name>A0A6A4TD87_SCOMX</name>
<dbReference type="PROSITE" id="PS50980">
    <property type="entry name" value="COA_CT_NTER"/>
    <property type="match status" value="1"/>
</dbReference>
<evidence type="ECO:0000256" key="1">
    <source>
        <dbReference type="ARBA" id="ARBA00025711"/>
    </source>
</evidence>
<comment type="pathway">
    <text evidence="1">Amino-acid degradation; L-leucine degradation; (S)-3-hydroxy-3-methylglutaryl-CoA from 3-isovaleryl-CoA: step 2/3.</text>
</comment>
<dbReference type="Pfam" id="PF01039">
    <property type="entry name" value="Carboxyl_trans"/>
    <property type="match status" value="2"/>
</dbReference>
<proteinExistence type="predicted"/>
<dbReference type="InterPro" id="IPR011762">
    <property type="entry name" value="COA_CT_N"/>
</dbReference>
<evidence type="ECO:0000256" key="5">
    <source>
        <dbReference type="ARBA" id="ARBA00031404"/>
    </source>
</evidence>
<dbReference type="AlphaFoldDB" id="A0A6A4TD87"/>
<dbReference type="Proteomes" id="UP000438429">
    <property type="component" value="Unassembled WGS sequence"/>
</dbReference>
<dbReference type="PANTHER" id="PTHR22855:SF47">
    <property type="entry name" value="METHYLCROTONOYL-COA CARBOXYLASE"/>
    <property type="match status" value="1"/>
</dbReference>
<dbReference type="GO" id="GO:0006552">
    <property type="term" value="P:L-leucine catabolic process"/>
    <property type="evidence" value="ECO:0007669"/>
    <property type="project" value="UniProtKB-UniPathway"/>
</dbReference>
<dbReference type="FunFam" id="3.90.226.10:FF:000046">
    <property type="entry name" value="Geranyl-CoA carboxylase beta subunit"/>
    <property type="match status" value="1"/>
</dbReference>
<dbReference type="GO" id="GO:0005739">
    <property type="term" value="C:mitochondrion"/>
    <property type="evidence" value="ECO:0007669"/>
    <property type="project" value="TreeGrafter"/>
</dbReference>
<evidence type="ECO:0000313" key="9">
    <source>
        <dbReference type="EMBL" id="KAF0041780.1"/>
    </source>
</evidence>
<dbReference type="EC" id="6.4.1.4" evidence="2"/>
<evidence type="ECO:0000259" key="8">
    <source>
        <dbReference type="PROSITE" id="PS50980"/>
    </source>
</evidence>
<evidence type="ECO:0000256" key="2">
    <source>
        <dbReference type="ARBA" id="ARBA00026116"/>
    </source>
</evidence>
<dbReference type="GO" id="GO:1905202">
    <property type="term" value="C:methylcrotonoyl-CoA carboxylase complex"/>
    <property type="evidence" value="ECO:0007669"/>
    <property type="project" value="TreeGrafter"/>
</dbReference>
<evidence type="ECO:0000256" key="6">
    <source>
        <dbReference type="ARBA" id="ARBA00052347"/>
    </source>
</evidence>
<feature type="domain" description="CoA carboxyltransferase N-terminal" evidence="8">
    <location>
        <begin position="55"/>
        <end position="312"/>
    </location>
</feature>
<comment type="caution">
    <text evidence="9">The sequence shown here is derived from an EMBL/GenBank/DDBJ whole genome shotgun (WGS) entry which is preliminary data.</text>
</comment>
<dbReference type="PANTHER" id="PTHR22855">
    <property type="entry name" value="ACETYL, PROPIONYL, PYRUVATE, AND GLUTACONYL CARBOXYLASE-RELATED"/>
    <property type="match status" value="1"/>
</dbReference>
<feature type="region of interest" description="Disordered" evidence="7">
    <location>
        <begin position="305"/>
        <end position="328"/>
    </location>
</feature>
<evidence type="ECO:0000256" key="7">
    <source>
        <dbReference type="SAM" id="MobiDB-lite"/>
    </source>
</evidence>
<accession>A0A6A4TD87</accession>
<dbReference type="InterPro" id="IPR034733">
    <property type="entry name" value="AcCoA_carboxyl_beta"/>
</dbReference>
<organism evidence="9 10">
    <name type="scientific">Scophthalmus maximus</name>
    <name type="common">Turbot</name>
    <name type="synonym">Psetta maxima</name>
    <dbReference type="NCBI Taxonomy" id="52904"/>
    <lineage>
        <taxon>Eukaryota</taxon>
        <taxon>Metazoa</taxon>
        <taxon>Chordata</taxon>
        <taxon>Craniata</taxon>
        <taxon>Vertebrata</taxon>
        <taxon>Euteleostomi</taxon>
        <taxon>Actinopterygii</taxon>
        <taxon>Neopterygii</taxon>
        <taxon>Teleostei</taxon>
        <taxon>Neoteleostei</taxon>
        <taxon>Acanthomorphata</taxon>
        <taxon>Carangaria</taxon>
        <taxon>Pleuronectiformes</taxon>
        <taxon>Pleuronectoidei</taxon>
        <taxon>Scophthalmidae</taxon>
        <taxon>Scophthalmus</taxon>
    </lineage>
</organism>
<evidence type="ECO:0000256" key="4">
    <source>
        <dbReference type="ARBA" id="ARBA00031237"/>
    </source>
</evidence>
<dbReference type="InterPro" id="IPR029045">
    <property type="entry name" value="ClpP/crotonase-like_dom_sf"/>
</dbReference>
<comment type="catalytic activity">
    <reaction evidence="6">
        <text>3-methylbut-2-enoyl-CoA + hydrogencarbonate + ATP = 3-methyl-(2E)-glutaconyl-CoA + ADP + phosphate + H(+)</text>
        <dbReference type="Rhea" id="RHEA:13589"/>
        <dbReference type="ChEBI" id="CHEBI:15378"/>
        <dbReference type="ChEBI" id="CHEBI:17544"/>
        <dbReference type="ChEBI" id="CHEBI:30616"/>
        <dbReference type="ChEBI" id="CHEBI:43474"/>
        <dbReference type="ChEBI" id="CHEBI:57344"/>
        <dbReference type="ChEBI" id="CHEBI:57346"/>
        <dbReference type="ChEBI" id="CHEBI:456216"/>
        <dbReference type="EC" id="6.4.1.4"/>
    </reaction>
</comment>
<dbReference type="Gene3D" id="3.90.226.10">
    <property type="entry name" value="2-enoyl-CoA Hydratase, Chain A, domain 1"/>
    <property type="match status" value="2"/>
</dbReference>
<sequence>MFRCATRLAEQRLRCSVRCMSSAAKRRKPLPSAFPVLESPLQPIHQHVYEANVRNSDACHKKFVELSEKVMKGGGESGIARHTKRNRKLLVRDRLRLLLDDEDFLELSPFAGLGLPYGDVPSAGCLTGIGRIFGLWCVFIANDATVKGGTAYPITVKKQLRAQEVAIQNRLPCVYLVDSGGAFLPLQSEIFPDKNQGGRTFYNEAIMSAMKIPQVSVVCGSCTAGGAYIPTMAEEAVMVHRIGTIFLGGPPLVKAATGEEVSPEDLGGARLHAEVSGCVDHFAWEEKEAYDYTRNIISTLNFQLPEEEEDEEMTKRRRAEEEPLHSSEQLLGLAPRSYNHSLDVKMAEMNSNRLKAQGSMMSAVACASVPKITVVIGGCHGADSYAMCGRAFEPNFLFLWPNARVSMVAPGHSGSLLPPDSEQEEEQKKKKKMQEEDDLNRRLEEESSAFFSSGRLWDDGVIKPQDTRKVLRDCLDIITQQQYQLSTEKVRPPLLRI</sequence>
<dbReference type="EMBL" id="VEVO01000005">
    <property type="protein sequence ID" value="KAF0041780.1"/>
    <property type="molecule type" value="Genomic_DNA"/>
</dbReference>
<protein>
    <recommendedName>
        <fullName evidence="2">methylcrotonoyl-CoA carboxylase</fullName>
        <ecNumber evidence="2">6.4.1.4</ecNumber>
    </recommendedName>
    <alternativeName>
        <fullName evidence="5">3-methylcrotonyl-CoA carboxylase 2</fullName>
    </alternativeName>
    <alternativeName>
        <fullName evidence="3">3-methylcrotonyl-CoA carboxylase non-biotin-containing subunit</fullName>
    </alternativeName>
    <alternativeName>
        <fullName evidence="4">3-methylcrotonyl-CoA:carbon dioxide ligase subunit beta</fullName>
    </alternativeName>
</protein>
<evidence type="ECO:0000256" key="3">
    <source>
        <dbReference type="ARBA" id="ARBA00031109"/>
    </source>
</evidence>
<feature type="region of interest" description="Disordered" evidence="7">
    <location>
        <begin position="411"/>
        <end position="442"/>
    </location>
</feature>
<evidence type="ECO:0000313" key="10">
    <source>
        <dbReference type="Proteomes" id="UP000438429"/>
    </source>
</evidence>
<dbReference type="InterPro" id="IPR045190">
    <property type="entry name" value="MCCB/AccD1-like"/>
</dbReference>
<dbReference type="SUPFAM" id="SSF52096">
    <property type="entry name" value="ClpP/crotonase"/>
    <property type="match status" value="2"/>
</dbReference>
<dbReference type="UniPathway" id="UPA00363">
    <property type="reaction ID" value="UER00861"/>
</dbReference>
<gene>
    <name evidence="9" type="ORF">F2P81_005312</name>
</gene>